<feature type="binding site" evidence="6">
    <location>
        <position position="65"/>
    </location>
    <ligand>
        <name>(6R)-10-formyltetrahydrofolate</name>
        <dbReference type="ChEBI" id="CHEBI:195366"/>
    </ligand>
</feature>
<dbReference type="NCBIfam" id="TIGR00639">
    <property type="entry name" value="PurN"/>
    <property type="match status" value="1"/>
</dbReference>
<dbReference type="SUPFAM" id="SSF53328">
    <property type="entry name" value="Formyltransferase"/>
    <property type="match status" value="1"/>
</dbReference>
<dbReference type="PANTHER" id="PTHR43369:SF2">
    <property type="entry name" value="PHOSPHORIBOSYLGLYCINAMIDE FORMYLTRANSFERASE"/>
    <property type="match status" value="1"/>
</dbReference>
<feature type="domain" description="Formyl transferase N-terminal" evidence="7">
    <location>
        <begin position="3"/>
        <end position="182"/>
    </location>
</feature>
<evidence type="ECO:0000313" key="8">
    <source>
        <dbReference type="EMBL" id="OIP72742.1"/>
    </source>
</evidence>
<name>A0A1J5GY53_9BACT</name>
<accession>A0A2M7PR44</accession>
<comment type="catalytic activity">
    <reaction evidence="5 6">
        <text>N(1)-(5-phospho-beta-D-ribosyl)glycinamide + (6R)-10-formyltetrahydrofolate = N(2)-formyl-N(1)-(5-phospho-beta-D-ribosyl)glycinamide + (6S)-5,6,7,8-tetrahydrofolate + H(+)</text>
        <dbReference type="Rhea" id="RHEA:15053"/>
        <dbReference type="ChEBI" id="CHEBI:15378"/>
        <dbReference type="ChEBI" id="CHEBI:57453"/>
        <dbReference type="ChEBI" id="CHEBI:143788"/>
        <dbReference type="ChEBI" id="CHEBI:147286"/>
        <dbReference type="ChEBI" id="CHEBI:195366"/>
        <dbReference type="EC" id="2.1.2.2"/>
    </reaction>
</comment>
<evidence type="ECO:0000313" key="12">
    <source>
        <dbReference type="Proteomes" id="UP000230646"/>
    </source>
</evidence>
<dbReference type="RefSeq" id="WP_406607186.1">
    <property type="nucleotide sequence ID" value="NZ_PFKO01000120.1"/>
</dbReference>
<gene>
    <name evidence="6" type="primary">purN</name>
    <name evidence="8" type="ORF">AUK42_01895</name>
    <name evidence="10" type="ORF">COZ07_03380</name>
    <name evidence="9" type="ORF">COZ58_02590</name>
</gene>
<evidence type="ECO:0000259" key="7">
    <source>
        <dbReference type="Pfam" id="PF00551"/>
    </source>
</evidence>
<dbReference type="Gene3D" id="3.40.50.170">
    <property type="entry name" value="Formyl transferase, N-terminal domain"/>
    <property type="match status" value="1"/>
</dbReference>
<feature type="binding site" evidence="6">
    <location>
        <begin position="90"/>
        <end position="93"/>
    </location>
    <ligand>
        <name>(6R)-10-formyltetrahydrofolate</name>
        <dbReference type="ChEBI" id="CHEBI:195366"/>
    </ligand>
</feature>
<dbReference type="Proteomes" id="UP000230646">
    <property type="component" value="Unassembled WGS sequence"/>
</dbReference>
<dbReference type="GO" id="GO:0004644">
    <property type="term" value="F:phosphoribosylglycinamide formyltransferase activity"/>
    <property type="evidence" value="ECO:0007669"/>
    <property type="project" value="UniProtKB-UniRule"/>
</dbReference>
<dbReference type="UniPathway" id="UPA00074">
    <property type="reaction ID" value="UER00126"/>
</dbReference>
<dbReference type="HAMAP" id="MF_01930">
    <property type="entry name" value="PurN"/>
    <property type="match status" value="1"/>
</dbReference>
<dbReference type="Pfam" id="PF00551">
    <property type="entry name" value="Formyl_trans_N"/>
    <property type="match status" value="1"/>
</dbReference>
<accession>A0A1J5GY53</accession>
<comment type="caution">
    <text evidence="8">The sequence shown here is derived from an EMBL/GenBank/DDBJ whole genome shotgun (WGS) entry which is preliminary data.</text>
</comment>
<evidence type="ECO:0000313" key="9">
    <source>
        <dbReference type="EMBL" id="PIX34788.1"/>
    </source>
</evidence>
<comment type="pathway">
    <text evidence="1 6">Purine metabolism; IMP biosynthesis via de novo pathway; N(2)-formyl-N(1)-(5-phospho-D-ribosyl)glycinamide from N(1)-(5-phospho-D-ribosyl)glycinamide (10-formyl THF route): step 1/1.</text>
</comment>
<dbReference type="GO" id="GO:0005737">
    <property type="term" value="C:cytoplasm"/>
    <property type="evidence" value="ECO:0007669"/>
    <property type="project" value="TreeGrafter"/>
</dbReference>
<evidence type="ECO:0000256" key="5">
    <source>
        <dbReference type="ARBA" id="ARBA00047664"/>
    </source>
</evidence>
<sequence>MINVGVLVSGRGTNLQAIIEAIEEGKIEGKIKIVISDNLDAYALKRAEQHNVETQYINHKEFKNREDYDKKIVETLKNKEVELVVLAGYMRILSSYFIKAYKNKIINIHPALLPSFPGLRAQKQAVEYGVKISGCTVHFVDEGMDSGPIILQSAVEVSEDDTEESLAERILKEEHQIYAQAIQLFSQGRLIIKGRKVFIKK</sequence>
<dbReference type="InterPro" id="IPR004607">
    <property type="entry name" value="GART"/>
</dbReference>
<evidence type="ECO:0000256" key="1">
    <source>
        <dbReference type="ARBA" id="ARBA00005054"/>
    </source>
</evidence>
<evidence type="ECO:0000313" key="13">
    <source>
        <dbReference type="Proteomes" id="UP000231493"/>
    </source>
</evidence>
<evidence type="ECO:0000256" key="6">
    <source>
        <dbReference type="HAMAP-Rule" id="MF_01930"/>
    </source>
</evidence>
<evidence type="ECO:0000313" key="11">
    <source>
        <dbReference type="Proteomes" id="UP000182763"/>
    </source>
</evidence>
<dbReference type="InterPro" id="IPR002376">
    <property type="entry name" value="Formyl_transf_N"/>
</dbReference>
<comment type="similarity">
    <text evidence="4 6">Belongs to the GART family.</text>
</comment>
<reference evidence="12 13" key="2">
    <citation type="submission" date="2017-09" db="EMBL/GenBank/DDBJ databases">
        <title>Depth-based differentiation of microbial function through sediment-hosted aquifers and enrichment of novel symbionts in the deep terrestrial subsurface.</title>
        <authorList>
            <person name="Probst A.J."/>
            <person name="Ladd B."/>
            <person name="Jarett J.K."/>
            <person name="Geller-Mcgrath D.E."/>
            <person name="Sieber C.M."/>
            <person name="Emerson J.B."/>
            <person name="Anantharaman K."/>
            <person name="Thomas B.C."/>
            <person name="Malmstrom R."/>
            <person name="Stieglmeier M."/>
            <person name="Klingl A."/>
            <person name="Woyke T."/>
            <person name="Ryan C.M."/>
            <person name="Banfield J.F."/>
        </authorList>
    </citation>
    <scope>NUCLEOTIDE SEQUENCE [LARGE SCALE GENOMIC DNA]</scope>
    <source>
        <strain evidence="10">CG_4_10_14_3_um_filter_34_13</strain>
    </source>
</reference>
<dbReference type="PANTHER" id="PTHR43369">
    <property type="entry name" value="PHOSPHORIBOSYLGLYCINAMIDE FORMYLTRANSFERASE"/>
    <property type="match status" value="1"/>
</dbReference>
<keyword evidence="2 6" id="KW-0808">Transferase</keyword>
<feature type="site" description="Raises pKa of active site His" evidence="6">
    <location>
        <position position="145"/>
    </location>
</feature>
<dbReference type="CDD" id="cd08645">
    <property type="entry name" value="FMT_core_GART"/>
    <property type="match status" value="1"/>
</dbReference>
<dbReference type="EMBL" id="PFKO01000120">
    <property type="protein sequence ID" value="PIY33123.1"/>
    <property type="molecule type" value="Genomic_DNA"/>
</dbReference>
<proteinExistence type="inferred from homology"/>
<accession>A0A2M7K9G5</accession>
<dbReference type="GO" id="GO:0006189">
    <property type="term" value="P:'de novo' IMP biosynthetic process"/>
    <property type="evidence" value="ECO:0007669"/>
    <property type="project" value="UniProtKB-UniRule"/>
</dbReference>
<dbReference type="AlphaFoldDB" id="A0A1J5GY53"/>
<reference evidence="9" key="3">
    <citation type="submission" date="2017-09" db="EMBL/GenBank/DDBJ databases">
        <title>Depth-based differentiation of microbial function through sediment-hosted aquifers and enrichment of novel symbionts in the deep terrestrial subsurface.</title>
        <authorList>
            <person name="Probst A.J."/>
            <person name="Ladd B."/>
            <person name="Jarett J.K."/>
            <person name="Geller-Mcgrath D.E."/>
            <person name="Sieber C.M.K."/>
            <person name="Emerson J.B."/>
            <person name="Anantharaman K."/>
            <person name="Thomas B.C."/>
            <person name="Malmstrom R."/>
            <person name="Stieglmeier M."/>
            <person name="Klingl A."/>
            <person name="Woyke T."/>
            <person name="Ryan C.M."/>
            <person name="Banfield J.F."/>
        </authorList>
    </citation>
    <scope>NUCLEOTIDE SEQUENCE</scope>
    <source>
        <strain evidence="9">CG_4_8_14_3_um_filter_34_18</strain>
    </source>
</reference>
<dbReference type="EC" id="2.1.2.2" evidence="6"/>
<dbReference type="InterPro" id="IPR036477">
    <property type="entry name" value="Formyl_transf_N_sf"/>
</dbReference>
<keyword evidence="3 6" id="KW-0658">Purine biosynthesis</keyword>
<dbReference type="EMBL" id="PFIP01000048">
    <property type="protein sequence ID" value="PIX34788.1"/>
    <property type="molecule type" value="Genomic_DNA"/>
</dbReference>
<evidence type="ECO:0000256" key="2">
    <source>
        <dbReference type="ARBA" id="ARBA00022679"/>
    </source>
</evidence>
<dbReference type="FunFam" id="3.40.50.170:FF:000007">
    <property type="entry name" value="Phosphoribosylglycinamide formyltransferase"/>
    <property type="match status" value="1"/>
</dbReference>
<dbReference type="PROSITE" id="PS00373">
    <property type="entry name" value="GART"/>
    <property type="match status" value="1"/>
</dbReference>
<dbReference type="InterPro" id="IPR001555">
    <property type="entry name" value="GART_AS"/>
</dbReference>
<feature type="active site" description="Proton donor" evidence="6">
    <location>
        <position position="109"/>
    </location>
</feature>
<feature type="binding site" evidence="6">
    <location>
        <begin position="12"/>
        <end position="14"/>
    </location>
    <ligand>
        <name>N(1)-(5-phospho-beta-D-ribosyl)glycinamide</name>
        <dbReference type="ChEBI" id="CHEBI:143788"/>
    </ligand>
</feature>
<organism evidence="8 11">
    <name type="scientific">Candidatus Infernicultor aquiphilus</name>
    <dbReference type="NCBI Taxonomy" id="1805029"/>
    <lineage>
        <taxon>Bacteria</taxon>
        <taxon>Pseudomonadati</taxon>
        <taxon>Atribacterota</taxon>
        <taxon>Candidatus Phoenicimicrobiia</taxon>
        <taxon>Candidatus Pheonicimicrobiales</taxon>
        <taxon>Candidatus Phoenicimicrobiaceae</taxon>
        <taxon>Candidatus Infernicultor</taxon>
    </lineage>
</organism>
<evidence type="ECO:0000256" key="4">
    <source>
        <dbReference type="ARBA" id="ARBA00038440"/>
    </source>
</evidence>
<dbReference type="STRING" id="1805029.AUK42_01895"/>
<dbReference type="Proteomes" id="UP000231493">
    <property type="component" value="Unassembled WGS sequence"/>
</dbReference>
<comment type="function">
    <text evidence="6">Catalyzes the transfer of a formyl group from 10-formyltetrahydrofolate to 5-phospho-ribosyl-glycinamide (GAR), producing 5-phospho-ribosyl-N-formylglycinamide (FGAR) and tetrahydrofolate.</text>
</comment>
<reference evidence="8 11" key="1">
    <citation type="journal article" date="2016" name="Environ. Microbiol.">
        <title>Genomic resolution of a cold subsurface aquifer community provides metabolic insights for novel microbes adapted to high CO concentrations.</title>
        <authorList>
            <person name="Probst A.J."/>
            <person name="Castelle C.J."/>
            <person name="Singh A."/>
            <person name="Brown C.T."/>
            <person name="Anantharaman K."/>
            <person name="Sharon I."/>
            <person name="Hug L.A."/>
            <person name="Burstein D."/>
            <person name="Emerson J.B."/>
            <person name="Thomas B.C."/>
            <person name="Banfield J.F."/>
        </authorList>
    </citation>
    <scope>NUCLEOTIDE SEQUENCE [LARGE SCALE GENOMIC DNA]</scope>
    <source>
        <strain evidence="8">CG2_30_33_13</strain>
    </source>
</reference>
<protein>
    <recommendedName>
        <fullName evidence="6">Phosphoribosylglycinamide formyltransferase</fullName>
        <ecNumber evidence="6">2.1.2.2</ecNumber>
    </recommendedName>
    <alternativeName>
        <fullName evidence="6">5'-phosphoribosylglycinamide transformylase</fullName>
    </alternativeName>
    <alternativeName>
        <fullName evidence="6">GAR transformylase</fullName>
        <shortName evidence="6">GART</shortName>
    </alternativeName>
</protein>
<feature type="binding site" evidence="6">
    <location>
        <position position="107"/>
    </location>
    <ligand>
        <name>(6R)-10-formyltetrahydrofolate</name>
        <dbReference type="ChEBI" id="CHEBI:195366"/>
    </ligand>
</feature>
<dbReference type="EMBL" id="MNYY01000041">
    <property type="protein sequence ID" value="OIP72742.1"/>
    <property type="molecule type" value="Genomic_DNA"/>
</dbReference>
<evidence type="ECO:0000256" key="3">
    <source>
        <dbReference type="ARBA" id="ARBA00022755"/>
    </source>
</evidence>
<dbReference type="Proteomes" id="UP000182763">
    <property type="component" value="Unassembled WGS sequence"/>
</dbReference>
<evidence type="ECO:0000313" key="10">
    <source>
        <dbReference type="EMBL" id="PIY33123.1"/>
    </source>
</evidence>